<dbReference type="InterPro" id="IPR021109">
    <property type="entry name" value="Peptidase_aspartic_dom_sf"/>
</dbReference>
<dbReference type="GO" id="GO:0006508">
    <property type="term" value="P:proteolysis"/>
    <property type="evidence" value="ECO:0007669"/>
    <property type="project" value="InterPro"/>
</dbReference>
<dbReference type="InterPro" id="IPR002110">
    <property type="entry name" value="Ankyrin_rpt"/>
</dbReference>
<dbReference type="PROSITE" id="PS50158">
    <property type="entry name" value="ZF_CCHC"/>
    <property type="match status" value="2"/>
</dbReference>
<dbReference type="SUPFAM" id="SSF48403">
    <property type="entry name" value="Ankyrin repeat"/>
    <property type="match status" value="1"/>
</dbReference>
<dbReference type="Gene3D" id="1.25.40.20">
    <property type="entry name" value="Ankyrin repeat-containing domain"/>
    <property type="match status" value="1"/>
</dbReference>
<feature type="domain" description="CCHC-type" evidence="7">
    <location>
        <begin position="178"/>
        <end position="192"/>
    </location>
</feature>
<keyword evidence="5" id="KW-0863">Zinc-finger</keyword>
<feature type="region of interest" description="Disordered" evidence="6">
    <location>
        <begin position="377"/>
        <end position="449"/>
    </location>
</feature>
<feature type="compositionally biased region" description="Low complexity" evidence="6">
    <location>
        <begin position="163"/>
        <end position="173"/>
    </location>
</feature>
<dbReference type="Pfam" id="PF12796">
    <property type="entry name" value="Ank_2"/>
    <property type="match status" value="1"/>
</dbReference>
<accession>A0A6A4X0B7</accession>
<feature type="repeat" description="ANK" evidence="4">
    <location>
        <begin position="547"/>
        <end position="581"/>
    </location>
</feature>
<feature type="repeat" description="ANK" evidence="4">
    <location>
        <begin position="514"/>
        <end position="546"/>
    </location>
</feature>
<dbReference type="PROSITE" id="PS50297">
    <property type="entry name" value="ANK_REP_REGION"/>
    <property type="match status" value="2"/>
</dbReference>
<evidence type="ECO:0000256" key="6">
    <source>
        <dbReference type="SAM" id="MobiDB-lite"/>
    </source>
</evidence>
<keyword evidence="5" id="KW-0862">Zinc</keyword>
<name>A0A6A4X0B7_AMPAM</name>
<dbReference type="Gene3D" id="4.10.60.10">
    <property type="entry name" value="Zinc finger, CCHC-type"/>
    <property type="match status" value="2"/>
</dbReference>
<dbReference type="InterPro" id="IPR001878">
    <property type="entry name" value="Znf_CCHC"/>
</dbReference>
<dbReference type="InterPro" id="IPR036875">
    <property type="entry name" value="Znf_CCHC_sf"/>
</dbReference>
<dbReference type="InterPro" id="IPR001969">
    <property type="entry name" value="Aspartic_peptidase_AS"/>
</dbReference>
<feature type="compositionally biased region" description="Polar residues" evidence="6">
    <location>
        <begin position="151"/>
        <end position="162"/>
    </location>
</feature>
<dbReference type="OrthoDB" id="19174at2759"/>
<evidence type="ECO:0000259" key="7">
    <source>
        <dbReference type="PROSITE" id="PS50158"/>
    </source>
</evidence>
<feature type="repeat" description="ANK" evidence="4">
    <location>
        <begin position="481"/>
        <end position="513"/>
    </location>
</feature>
<keyword evidence="10" id="KW-1185">Reference proteome</keyword>
<comment type="caution">
    <text evidence="9">The sequence shown here is derived from an EMBL/GenBank/DDBJ whole genome shotgun (WGS) entry which is preliminary data.</text>
</comment>
<evidence type="ECO:0000313" key="10">
    <source>
        <dbReference type="Proteomes" id="UP000440578"/>
    </source>
</evidence>
<reference evidence="9 10" key="1">
    <citation type="submission" date="2019-07" db="EMBL/GenBank/DDBJ databases">
        <title>Draft genome assembly of a fouling barnacle, Amphibalanus amphitrite (Darwin, 1854): The first reference genome for Thecostraca.</title>
        <authorList>
            <person name="Kim W."/>
        </authorList>
    </citation>
    <scope>NUCLEOTIDE SEQUENCE [LARGE SCALE GENOMIC DNA]</scope>
    <source>
        <strain evidence="9">SNU_AA5</strain>
        <tissue evidence="9">Soma without cirri and trophi</tissue>
    </source>
</reference>
<proteinExistence type="predicted"/>
<dbReference type="GO" id="GO:0003676">
    <property type="term" value="F:nucleic acid binding"/>
    <property type="evidence" value="ECO:0007669"/>
    <property type="project" value="InterPro"/>
</dbReference>
<dbReference type="SMART" id="SM00343">
    <property type="entry name" value="ZnF_C2HC"/>
    <property type="match status" value="2"/>
</dbReference>
<dbReference type="PROSITE" id="PS50175">
    <property type="entry name" value="ASP_PROT_RETROV"/>
    <property type="match status" value="1"/>
</dbReference>
<dbReference type="GO" id="GO:0004190">
    <property type="term" value="F:aspartic-type endopeptidase activity"/>
    <property type="evidence" value="ECO:0007669"/>
    <property type="project" value="InterPro"/>
</dbReference>
<dbReference type="PANTHER" id="PTHR24201">
    <property type="entry name" value="ANK_REP_REGION DOMAIN-CONTAINING PROTEIN"/>
    <property type="match status" value="1"/>
</dbReference>
<feature type="domain" description="Peptidase A2" evidence="8">
    <location>
        <begin position="232"/>
        <end position="308"/>
    </location>
</feature>
<dbReference type="PRINTS" id="PR01415">
    <property type="entry name" value="ANKYRIN"/>
</dbReference>
<evidence type="ECO:0000256" key="3">
    <source>
        <dbReference type="ARBA" id="ARBA00023043"/>
    </source>
</evidence>
<evidence type="ECO:0000256" key="5">
    <source>
        <dbReference type="PROSITE-ProRule" id="PRU00047"/>
    </source>
</evidence>
<dbReference type="Pfam" id="PF00077">
    <property type="entry name" value="RVP"/>
    <property type="match status" value="1"/>
</dbReference>
<keyword evidence="5" id="KW-0479">Metal-binding</keyword>
<evidence type="ECO:0000256" key="1">
    <source>
        <dbReference type="ARBA" id="ARBA00022737"/>
    </source>
</evidence>
<evidence type="ECO:0000259" key="8">
    <source>
        <dbReference type="PROSITE" id="PS50175"/>
    </source>
</evidence>
<dbReference type="PROSITE" id="PS50088">
    <property type="entry name" value="ANK_REPEAT"/>
    <property type="match status" value="3"/>
</dbReference>
<dbReference type="InterPro" id="IPR036770">
    <property type="entry name" value="Ankyrin_rpt-contain_sf"/>
</dbReference>
<protein>
    <submittedName>
        <fullName evidence="9">Ankyrin repeat domain-containing protein 49</fullName>
    </submittedName>
</protein>
<keyword evidence="2" id="KW-0378">Hydrolase</keyword>
<gene>
    <name evidence="9" type="primary">Ankrd49_1</name>
    <name evidence="9" type="ORF">FJT64_020511</name>
</gene>
<evidence type="ECO:0000256" key="2">
    <source>
        <dbReference type="ARBA" id="ARBA00022801"/>
    </source>
</evidence>
<dbReference type="AlphaFoldDB" id="A0A6A4X0B7"/>
<feature type="domain" description="CCHC-type" evidence="7">
    <location>
        <begin position="118"/>
        <end position="133"/>
    </location>
</feature>
<dbReference type="SUPFAM" id="SSF50630">
    <property type="entry name" value="Acid proteases"/>
    <property type="match status" value="1"/>
</dbReference>
<dbReference type="PROSITE" id="PS00141">
    <property type="entry name" value="ASP_PROTEASE"/>
    <property type="match status" value="1"/>
</dbReference>
<dbReference type="InterPro" id="IPR018061">
    <property type="entry name" value="Retropepsins"/>
</dbReference>
<feature type="compositionally biased region" description="Basic and acidic residues" evidence="6">
    <location>
        <begin position="406"/>
        <end position="421"/>
    </location>
</feature>
<organism evidence="9 10">
    <name type="scientific">Amphibalanus amphitrite</name>
    <name type="common">Striped barnacle</name>
    <name type="synonym">Balanus amphitrite</name>
    <dbReference type="NCBI Taxonomy" id="1232801"/>
    <lineage>
        <taxon>Eukaryota</taxon>
        <taxon>Metazoa</taxon>
        <taxon>Ecdysozoa</taxon>
        <taxon>Arthropoda</taxon>
        <taxon>Crustacea</taxon>
        <taxon>Multicrustacea</taxon>
        <taxon>Cirripedia</taxon>
        <taxon>Thoracica</taxon>
        <taxon>Thoracicalcarea</taxon>
        <taxon>Balanomorpha</taxon>
        <taxon>Balanoidea</taxon>
        <taxon>Balanidae</taxon>
        <taxon>Amphibalaninae</taxon>
        <taxon>Amphibalanus</taxon>
    </lineage>
</organism>
<sequence>MEQEESLEEFLGRLRTQILRCGYEPAQVDRELRDRCVLGSRGELQRKLVREAALKGDDLSLEDVRRTARAHRDVMDLTTRLSGAPAPAETDGEAVHLVRRPQRTERVRPTEPPGPGTCFRCGGRGHWRRHCPSAQSRQAGARPRQDGAQPRQDSGQPRQDSGQPRQAGARPWRAGAPRCYRCGERGHLQRDCGKQRTGVKLVQDGDQADWQVSAVQPAAAEWATVRVNGQEFTMLIDTGSPVTIISAETHIPGLTLRPSELHLTSFTGQQIRLRGEADVNVETDGRATRLRLVVSDMGSHRPLMGREWIKALRTASGLETLNVCPVATQPTLKEKQRAQHQSVEPEQRATFRVPASSVLDRVRSFLPRMREAEATLQERVASEGADAVSMSDTDSDAAGSEPDLETLSRRAAEARLLRDAEAGPARLRAGSSGSEDGDATDSGPPDSPEEEILWAAERGLCERVSQLLKEDPSLIGARDGDGYTPLHRAAYNDHVAVVERLLSAGADLSARTAEGWTPLHSAARWNSAGCLPLLVLHGADVNAPTAGGLTPLMVAASSGEARDTCYLLLTTDGVRLEARNDSGDTAADIGRRTAAIQPLFELTEPYMTDI</sequence>
<feature type="region of interest" description="Disordered" evidence="6">
    <location>
        <begin position="82"/>
        <end position="173"/>
    </location>
</feature>
<dbReference type="Pfam" id="PF00098">
    <property type="entry name" value="zf-CCHC"/>
    <property type="match status" value="2"/>
</dbReference>
<dbReference type="Gene3D" id="2.40.70.10">
    <property type="entry name" value="Acid Proteases"/>
    <property type="match status" value="1"/>
</dbReference>
<dbReference type="InterPro" id="IPR001995">
    <property type="entry name" value="Peptidase_A2_cat"/>
</dbReference>
<evidence type="ECO:0000256" key="4">
    <source>
        <dbReference type="PROSITE-ProRule" id="PRU00023"/>
    </source>
</evidence>
<dbReference type="GO" id="GO:0008270">
    <property type="term" value="F:zinc ion binding"/>
    <property type="evidence" value="ECO:0007669"/>
    <property type="project" value="UniProtKB-KW"/>
</dbReference>
<dbReference type="InterPro" id="IPR050776">
    <property type="entry name" value="Ank_Repeat/CDKN_Inhibitor"/>
</dbReference>
<dbReference type="SUPFAM" id="SSF57756">
    <property type="entry name" value="Retrovirus zinc finger-like domains"/>
    <property type="match status" value="2"/>
</dbReference>
<keyword evidence="3 4" id="KW-0040">ANK repeat</keyword>
<dbReference type="EMBL" id="VIIS01000505">
    <property type="protein sequence ID" value="KAF0308228.1"/>
    <property type="molecule type" value="Genomic_DNA"/>
</dbReference>
<dbReference type="Proteomes" id="UP000440578">
    <property type="component" value="Unassembled WGS sequence"/>
</dbReference>
<keyword evidence="1" id="KW-0677">Repeat</keyword>
<dbReference type="SMART" id="SM00248">
    <property type="entry name" value="ANK"/>
    <property type="match status" value="3"/>
</dbReference>
<evidence type="ECO:0000313" key="9">
    <source>
        <dbReference type="EMBL" id="KAF0308228.1"/>
    </source>
</evidence>